<evidence type="ECO:0000313" key="2">
    <source>
        <dbReference type="EMBL" id="MCX3062394.1"/>
    </source>
</evidence>
<dbReference type="Proteomes" id="UP001163064">
    <property type="component" value="Unassembled WGS sequence"/>
</dbReference>
<dbReference type="InterPro" id="IPR032466">
    <property type="entry name" value="Metal_Hydrolase"/>
</dbReference>
<name>A0ABT3TZB7_9ACTN</name>
<evidence type="ECO:0000313" key="3">
    <source>
        <dbReference type="Proteomes" id="UP001163064"/>
    </source>
</evidence>
<comment type="caution">
    <text evidence="2">The sequence shown here is derived from an EMBL/GenBank/DDBJ whole genome shotgun (WGS) entry which is preliminary data.</text>
</comment>
<dbReference type="Pfam" id="PF07969">
    <property type="entry name" value="Amidohydro_3"/>
    <property type="match status" value="1"/>
</dbReference>
<dbReference type="PANTHER" id="PTHR11647:SF1">
    <property type="entry name" value="COLLAPSIN RESPONSE MEDIATOR PROTEIN"/>
    <property type="match status" value="1"/>
</dbReference>
<dbReference type="InterPro" id="IPR050378">
    <property type="entry name" value="Metallo-dep_Hydrolases_sf"/>
</dbReference>
<gene>
    <name evidence="2" type="ORF">OFY01_22030</name>
</gene>
<protein>
    <submittedName>
        <fullName evidence="2">D-aminoacylase</fullName>
    </submittedName>
</protein>
<dbReference type="InterPro" id="IPR011059">
    <property type="entry name" value="Metal-dep_hydrolase_composite"/>
</dbReference>
<dbReference type="SUPFAM" id="SSF51556">
    <property type="entry name" value="Metallo-dependent hydrolases"/>
    <property type="match status" value="1"/>
</dbReference>
<dbReference type="PANTHER" id="PTHR11647">
    <property type="entry name" value="HYDRANTOINASE/DIHYDROPYRIMIDINASE FAMILY MEMBER"/>
    <property type="match status" value="1"/>
</dbReference>
<dbReference type="Gene3D" id="3.20.20.140">
    <property type="entry name" value="Metal-dependent hydrolases"/>
    <property type="match status" value="2"/>
</dbReference>
<proteinExistence type="predicted"/>
<organism evidence="2 3">
    <name type="scientific">Streptomyces beihaiensis</name>
    <dbReference type="NCBI Taxonomy" id="2984495"/>
    <lineage>
        <taxon>Bacteria</taxon>
        <taxon>Bacillati</taxon>
        <taxon>Actinomycetota</taxon>
        <taxon>Actinomycetes</taxon>
        <taxon>Kitasatosporales</taxon>
        <taxon>Streptomycetaceae</taxon>
        <taxon>Streptomyces</taxon>
    </lineage>
</organism>
<keyword evidence="3" id="KW-1185">Reference proteome</keyword>
<reference evidence="2" key="1">
    <citation type="submission" date="2022-10" db="EMBL/GenBank/DDBJ databases">
        <title>Streptomyces beihaiensis sp. nov., a chitin degrading actinobacterium, isolated from shrimp pond soil.</title>
        <authorList>
            <person name="Xie J."/>
            <person name="Shen N."/>
        </authorList>
    </citation>
    <scope>NUCLEOTIDE SEQUENCE</scope>
    <source>
        <strain evidence="2">GXMU-J5</strain>
    </source>
</reference>
<feature type="domain" description="Amidohydrolase 3" evidence="1">
    <location>
        <begin position="48"/>
        <end position="520"/>
    </location>
</feature>
<dbReference type="RefSeq" id="WP_266602589.1">
    <property type="nucleotide sequence ID" value="NZ_JAPHNL010000271.1"/>
</dbReference>
<dbReference type="SUPFAM" id="SSF51338">
    <property type="entry name" value="Composite domain of metallo-dependent hydrolases"/>
    <property type="match status" value="1"/>
</dbReference>
<dbReference type="InterPro" id="IPR013108">
    <property type="entry name" value="Amidohydro_3"/>
</dbReference>
<evidence type="ECO:0000259" key="1">
    <source>
        <dbReference type="Pfam" id="PF07969"/>
    </source>
</evidence>
<sequence length="540" mass="57808">MDLVVKDARVVDGTGGASYRADVRLVGGRIAEIHREGRTPGPRPSARRVVEADGLALSPGFIDMHAHSDLALLRDPDHGAKAAQGVTLEVLGQDGLSYAPVDDRTLADVRQVIAGWNGGGPDDTSVDFDWRTVGEYLDRLDRGVAVNAAYLVPQGTVRMYAVGWEDRGATPAELDLMKRLVAQGMEDGAVGMSSGLTYTPGMYAEDAELTGLCRVVAAYGGYYCPHHRSYGAGALDAYREMVALTRDARCALHLAHATMNFGINEGKADELLAVVDDAVATGADISLDSYPYTPGSTTLVALLPSWAGEGGPEATLARLRDDATAARIRHHVEELGSDGCHGVPVEWDTVEVSGVCHTSAPGLAACVGKTVARVAEERGEAPWATARRLLLADRLGTTILQHVGHEENVRAIMRHPAHTGGSDGILRGVKPHPRAYGTFPRYLGHYARDLGVMSLEEMVAHLTSRPAARLRLPDRGLVREGHRADLVLFDPETVAAGATFDAPRTPPVGIPYVLIDGRFVMKDGRRTDVLAGRSVRRHTV</sequence>
<accession>A0ABT3TZB7</accession>
<dbReference type="EMBL" id="JAPHNL010000271">
    <property type="protein sequence ID" value="MCX3062394.1"/>
    <property type="molecule type" value="Genomic_DNA"/>
</dbReference>
<dbReference type="CDD" id="cd01297">
    <property type="entry name" value="D-aminoacylase"/>
    <property type="match status" value="1"/>
</dbReference>